<dbReference type="KEGG" id="acom:CEW83_08750"/>
<dbReference type="Pfam" id="PF00581">
    <property type="entry name" value="Rhodanese"/>
    <property type="match status" value="2"/>
</dbReference>
<dbReference type="EMBL" id="CP022187">
    <property type="protein sequence ID" value="AWI75293.1"/>
    <property type="molecule type" value="Genomic_DNA"/>
</dbReference>
<dbReference type="PANTHER" id="PTHR43855:SF1">
    <property type="entry name" value="THIOSULFATE SULFURTRANSFERASE"/>
    <property type="match status" value="1"/>
</dbReference>
<protein>
    <submittedName>
        <fullName evidence="4">Sulfurtransferase</fullName>
    </submittedName>
</protein>
<evidence type="ECO:0000256" key="1">
    <source>
        <dbReference type="ARBA" id="ARBA00022737"/>
    </source>
</evidence>
<evidence type="ECO:0000313" key="5">
    <source>
        <dbReference type="Proteomes" id="UP000244930"/>
    </source>
</evidence>
<organism evidence="4 5">
    <name type="scientific">Parazoarcus communis</name>
    <dbReference type="NCBI Taxonomy" id="41977"/>
    <lineage>
        <taxon>Bacteria</taxon>
        <taxon>Pseudomonadati</taxon>
        <taxon>Pseudomonadota</taxon>
        <taxon>Betaproteobacteria</taxon>
        <taxon>Rhodocyclales</taxon>
        <taxon>Zoogloeaceae</taxon>
        <taxon>Parazoarcus</taxon>
    </lineage>
</organism>
<dbReference type="PROSITE" id="PS50206">
    <property type="entry name" value="RHODANESE_3"/>
    <property type="match status" value="2"/>
</dbReference>
<dbReference type="Proteomes" id="UP000244930">
    <property type="component" value="Chromosome"/>
</dbReference>
<feature type="signal peptide" evidence="2">
    <location>
        <begin position="1"/>
        <end position="24"/>
    </location>
</feature>
<dbReference type="RefSeq" id="WP_108949002.1">
    <property type="nucleotide sequence ID" value="NZ_CP022187.1"/>
</dbReference>
<feature type="domain" description="Rhodanese" evidence="3">
    <location>
        <begin position="56"/>
        <end position="167"/>
    </location>
</feature>
<keyword evidence="4" id="KW-0808">Transferase</keyword>
<dbReference type="SMART" id="SM00450">
    <property type="entry name" value="RHOD"/>
    <property type="match status" value="2"/>
</dbReference>
<dbReference type="SUPFAM" id="SSF52821">
    <property type="entry name" value="Rhodanese/Cell cycle control phosphatase"/>
    <property type="match status" value="2"/>
</dbReference>
<accession>A0A2U8GQ26</accession>
<name>A0A2U8GQ26_9RHOO</name>
<keyword evidence="2" id="KW-0732">Signal</keyword>
<dbReference type="PANTHER" id="PTHR43855">
    <property type="entry name" value="THIOSULFATE SULFURTRANSFERASE"/>
    <property type="match status" value="1"/>
</dbReference>
<gene>
    <name evidence="4" type="ORF">CEW83_08750</name>
</gene>
<dbReference type="InterPro" id="IPR036873">
    <property type="entry name" value="Rhodanese-like_dom_sf"/>
</dbReference>
<keyword evidence="1" id="KW-0677">Repeat</keyword>
<evidence type="ECO:0000256" key="2">
    <source>
        <dbReference type="SAM" id="SignalP"/>
    </source>
</evidence>
<sequence>MLKTLVVSLALATGSLLVAAPAAANPVAPAATVAAPSVAAAPSPLLTPAELKVLVSRPGVRVLDIRADKDYASGHIPGAVNTPYGKYRGPKENPGQLPTEAALSTLLQSAGVSADTHVVVVHGGTDHTDFGAAARVYWTLKVGGLTRLSILDGGSKAWKAAGGALETAAAAVSPSQFSYRYDQDQIVTREELAAAIKSGSAPLLVDARPQKFFGGEARADASARYGTLPGASSFDNAQFFPKDGTTLKSGSELKALVQRSGAADAPAVSFCNTGHWAATNWFVMSEIAGNKQVKLYPESIVEWSKAELPMDNQPSRISALVQDVKRSFSN</sequence>
<dbReference type="InterPro" id="IPR051126">
    <property type="entry name" value="Thiosulfate_sulfurtransferase"/>
</dbReference>
<feature type="chain" id="PRO_5015982622" evidence="2">
    <location>
        <begin position="25"/>
        <end position="330"/>
    </location>
</feature>
<proteinExistence type="predicted"/>
<feature type="domain" description="Rhodanese" evidence="3">
    <location>
        <begin position="198"/>
        <end position="312"/>
    </location>
</feature>
<dbReference type="Gene3D" id="3.40.250.10">
    <property type="entry name" value="Rhodanese-like domain"/>
    <property type="match status" value="2"/>
</dbReference>
<evidence type="ECO:0000259" key="3">
    <source>
        <dbReference type="PROSITE" id="PS50206"/>
    </source>
</evidence>
<keyword evidence="5" id="KW-1185">Reference proteome</keyword>
<evidence type="ECO:0000313" key="4">
    <source>
        <dbReference type="EMBL" id="AWI75293.1"/>
    </source>
</evidence>
<dbReference type="CDD" id="cd01448">
    <property type="entry name" value="TST_Repeat_1"/>
    <property type="match status" value="1"/>
</dbReference>
<dbReference type="InterPro" id="IPR001763">
    <property type="entry name" value="Rhodanese-like_dom"/>
</dbReference>
<dbReference type="AlphaFoldDB" id="A0A2U8GQ26"/>
<reference evidence="4 5" key="1">
    <citation type="submission" date="2017-06" db="EMBL/GenBank/DDBJ databases">
        <title>Azoarcus.</title>
        <authorList>
            <person name="Woo J.-H."/>
            <person name="Kim H.-S."/>
        </authorList>
    </citation>
    <scope>NUCLEOTIDE SEQUENCE [LARGE SCALE GENOMIC DNA]</scope>
    <source>
        <strain evidence="4 5">TSPY31</strain>
    </source>
</reference>
<dbReference type="GO" id="GO:0016740">
    <property type="term" value="F:transferase activity"/>
    <property type="evidence" value="ECO:0007669"/>
    <property type="project" value="UniProtKB-KW"/>
</dbReference>